<dbReference type="EMBL" id="DVOD01000047">
    <property type="protein sequence ID" value="HIU92738.1"/>
    <property type="molecule type" value="Genomic_DNA"/>
</dbReference>
<evidence type="ECO:0000313" key="4">
    <source>
        <dbReference type="Proteomes" id="UP000886748"/>
    </source>
</evidence>
<gene>
    <name evidence="3" type="ORF">IAD26_06350</name>
</gene>
<reference evidence="3" key="2">
    <citation type="journal article" date="2021" name="PeerJ">
        <title>Extensive microbial diversity within the chicken gut microbiome revealed by metagenomics and culture.</title>
        <authorList>
            <person name="Gilroy R."/>
            <person name="Ravi A."/>
            <person name="Getino M."/>
            <person name="Pursley I."/>
            <person name="Horton D.L."/>
            <person name="Alikhan N.F."/>
            <person name="Baker D."/>
            <person name="Gharbi K."/>
            <person name="Hall N."/>
            <person name="Watson M."/>
            <person name="Adriaenssens E.M."/>
            <person name="Foster-Nyarko E."/>
            <person name="Jarju S."/>
            <person name="Secka A."/>
            <person name="Antonio M."/>
            <person name="Oren A."/>
            <person name="Chaudhuri R.R."/>
            <person name="La Ragione R."/>
            <person name="Hildebrand F."/>
            <person name="Pallen M.J."/>
        </authorList>
    </citation>
    <scope>NUCLEOTIDE SEQUENCE</scope>
    <source>
        <strain evidence="3">CHK154-7741</strain>
    </source>
</reference>
<feature type="region of interest" description="Disordered" evidence="1">
    <location>
        <begin position="1"/>
        <end position="32"/>
    </location>
</feature>
<accession>A0A9D1SR69</accession>
<name>A0A9D1SR69_9CLOT</name>
<reference evidence="3" key="1">
    <citation type="submission" date="2020-10" db="EMBL/GenBank/DDBJ databases">
        <authorList>
            <person name="Gilroy R."/>
        </authorList>
    </citation>
    <scope>NUCLEOTIDE SEQUENCE</scope>
    <source>
        <strain evidence="3">CHK154-7741</strain>
    </source>
</reference>
<protein>
    <submittedName>
        <fullName evidence="3">SHOCT domain-containing protein</fullName>
    </submittedName>
</protein>
<comment type="caution">
    <text evidence="3">The sequence shown here is derived from an EMBL/GenBank/DDBJ whole genome shotgun (WGS) entry which is preliminary data.</text>
</comment>
<evidence type="ECO:0000256" key="1">
    <source>
        <dbReference type="SAM" id="MobiDB-lite"/>
    </source>
</evidence>
<evidence type="ECO:0000259" key="2">
    <source>
        <dbReference type="Pfam" id="PF09851"/>
    </source>
</evidence>
<proteinExistence type="predicted"/>
<dbReference type="InterPro" id="IPR018649">
    <property type="entry name" value="SHOCT"/>
</dbReference>
<dbReference type="Proteomes" id="UP000886748">
    <property type="component" value="Unassembled WGS sequence"/>
</dbReference>
<evidence type="ECO:0000313" key="3">
    <source>
        <dbReference type="EMBL" id="HIU92738.1"/>
    </source>
</evidence>
<feature type="domain" description="SHOCT" evidence="2">
    <location>
        <begin position="77"/>
        <end position="103"/>
    </location>
</feature>
<sequence length="676" mass="74434">MSINSTDPVKLQKEQAKIQQQQSKKAAKTAKEQAKIQAEIEKRAAAKALAAEFVTTDFDGRFDIGAIRNDVDKKVEAQLKEYKQMYKAGIMTEAQYKKAKADLEAAHDYIDSKEWKKAKQSEINAVVTTEVGKLIGKSDATKRGEVKDDVQDALKEMKKNGDITEEQYDAYHSYTKQRSGIGRFFGVKEKESRGAFRAQANRNNVEQTKKNGPQFDAKMQAKLNVAGLTAEDLYKIYDNNGGAADGTINYSWKKKQPGERDAVLTTLNNNKGQYDDFAMGDVKEIGKTLGYEVEKKIYGGKVVRDVARGGLIGAPGSYLKVAQSSSTTAGIVNTTSSQSIKIMGVLPAITATAGGISSAVTQAHRVEDRAIPTTVPESVKTYQDYTKYLNGLKQDGYATDEGVVLGKSIAKFFTDAQGNLDKAQMNKALAEAAGTVDGVVTPLNYEEAKGLITKLASKPPVIEKPEVKKQEEKVVEKPKTDCTVEVNKYKSAEDTECYEVQAGDNWDALVVAKYKPKNKADRLAIRTYLKQSYLDEMQNSKDEQTRLKWKDVVVTDGFFPEVYMKDSNGKFVLDKKGKKIHNTLCLPKVIPSEIAKGYKYDNKANVEAGTVSEEYKGLSFQPEATPDRFLKEKANVTACGETIAKDVTVAEAKAKAEAYAKEHSKDKNITIIGLGN</sequence>
<dbReference type="Pfam" id="PF09851">
    <property type="entry name" value="SHOCT"/>
    <property type="match status" value="1"/>
</dbReference>
<organism evidence="3 4">
    <name type="scientific">Candidatus Limenecus avicola</name>
    <dbReference type="NCBI Taxonomy" id="2840847"/>
    <lineage>
        <taxon>Bacteria</taxon>
        <taxon>Bacillati</taxon>
        <taxon>Bacillota</taxon>
        <taxon>Clostridia</taxon>
        <taxon>Eubacteriales</taxon>
        <taxon>Clostridiaceae</taxon>
        <taxon>Clostridiaceae incertae sedis</taxon>
        <taxon>Candidatus Limenecus</taxon>
    </lineage>
</organism>
<dbReference type="AlphaFoldDB" id="A0A9D1SR69"/>